<dbReference type="EMBL" id="AM398843">
    <property type="protein sequence ID" value="CAL44656.1"/>
    <property type="molecule type" value="Genomic_DNA"/>
</dbReference>
<dbReference type="OrthoDB" id="31646at10239"/>
<keyword evidence="2" id="KW-1185">Reference proteome</keyword>
<accession>Q0E545</accession>
<protein>
    <submittedName>
        <fullName evidence="1">37.6 kDa</fullName>
    </submittedName>
</protein>
<organism evidence="1 2">
    <name type="scientific">Spodoptera frugiperda ascovirus 1a</name>
    <name type="common">SfAV-1a</name>
    <dbReference type="NCBI Taxonomy" id="113370"/>
    <lineage>
        <taxon>Viruses</taxon>
        <taxon>Varidnaviria</taxon>
        <taxon>Bamfordvirae</taxon>
        <taxon>Nucleocytoviricota</taxon>
        <taxon>Megaviricetes</taxon>
        <taxon>Pimascovirales</taxon>
        <taxon>Pimascovirales incertae sedis</taxon>
        <taxon>Ascoviridae</taxon>
        <taxon>Ascovirus</taxon>
        <taxon>Ascovirus sfav1a</taxon>
    </lineage>
</organism>
<dbReference type="RefSeq" id="YP_762411.1">
    <property type="nucleotide sequence ID" value="NC_008361.1"/>
</dbReference>
<dbReference type="Proteomes" id="UP000008030">
    <property type="component" value="Segment"/>
</dbReference>
<evidence type="ECO:0000313" key="2">
    <source>
        <dbReference type="Proteomes" id="UP000008030"/>
    </source>
</evidence>
<proteinExistence type="predicted"/>
<sequence>MARGGNNSSQIDNVIMVPHKLPDGLPASVSNSATTQLYGETLCLERLENRNRIKGDMIAIKPNYRYYAKVIGAGDTTLASEATPMRNTEIPLRGTPENPVILYSRTKNNTPMGRPSDEDNTVTNIDDDEYDDGGGGGGGVVTPIDYGDGRSIGSRLGKQSSSSKISKQKIVLEGREENVDNIRPSPQIVTPSFSQIGGDFKSVSSTSSTIVTRKRSTGIGGGATSTKRKRSLRADDSLVEIRKQRVDQLYRQYQPYLLMGMMVVQLTLGWVGLDMATYVDEQKVMLVEYYALLREICEESVPSVEEMRKSNVGGKNTTTSPWNRLMFAIIGNTVVSCLDVSWD</sequence>
<gene>
    <name evidence="1" type="primary">ORF056</name>
</gene>
<evidence type="ECO:0000313" key="1">
    <source>
        <dbReference type="EMBL" id="CAL44656.1"/>
    </source>
</evidence>
<organismHost>
    <name type="scientific">Spodoptera frugiperda</name>
    <name type="common">Fall armyworm</name>
    <dbReference type="NCBI Taxonomy" id="7108"/>
</organismHost>
<name>Q0E545_SFAVA</name>
<dbReference type="GeneID" id="4306261"/>
<dbReference type="KEGG" id="vg:4306261"/>
<reference evidence="1 2" key="1">
    <citation type="journal article" date="2006" name="J. Virol.">
        <title>Genomic sequence of Spodoptera frugiperda Ascovirus 1a, an enveloped, double-stranded DNA insect virus that manipulates apoptosis for viral reproduction.</title>
        <authorList>
            <person name="Bideshi D.K."/>
            <person name="Demattei M.V."/>
            <person name="Rouleux-Bonnin F."/>
            <person name="Stasiak K."/>
            <person name="Tan Y."/>
            <person name="Bigot S."/>
            <person name="Bigot Y."/>
            <person name="Federici B.A."/>
        </authorList>
    </citation>
    <scope>NUCLEOTIDE SEQUENCE [LARGE SCALE GENOMIC DNA]</scope>
    <source>
        <strain evidence="2">SvAV-1a</strain>
    </source>
</reference>